<keyword evidence="5" id="KW-0813">Transport</keyword>
<proteinExistence type="inferred from homology"/>
<comment type="similarity">
    <text evidence="3">Belongs to the multi antimicrobial extrusion (MATE) (TC 2.A.66.1) family.</text>
</comment>
<feature type="transmembrane region" description="Helical" evidence="14">
    <location>
        <begin position="377"/>
        <end position="398"/>
    </location>
</feature>
<organism evidence="15 16">
    <name type="scientific">Kitasatospora phosalacinea</name>
    <dbReference type="NCBI Taxonomy" id="2065"/>
    <lineage>
        <taxon>Bacteria</taxon>
        <taxon>Bacillati</taxon>
        <taxon>Actinomycetota</taxon>
        <taxon>Actinomycetes</taxon>
        <taxon>Kitasatosporales</taxon>
        <taxon>Streptomycetaceae</taxon>
        <taxon>Kitasatospora</taxon>
    </lineage>
</organism>
<evidence type="ECO:0000256" key="2">
    <source>
        <dbReference type="ARBA" id="ARBA00004651"/>
    </source>
</evidence>
<keyword evidence="11 14" id="KW-0472">Membrane</keyword>
<evidence type="ECO:0000256" key="9">
    <source>
        <dbReference type="ARBA" id="ARBA00022989"/>
    </source>
</evidence>
<evidence type="ECO:0000313" key="15">
    <source>
        <dbReference type="EMBL" id="GLW74117.1"/>
    </source>
</evidence>
<feature type="transmembrane region" description="Helical" evidence="14">
    <location>
        <begin position="310"/>
        <end position="335"/>
    </location>
</feature>
<evidence type="ECO:0000256" key="3">
    <source>
        <dbReference type="ARBA" id="ARBA00010199"/>
    </source>
</evidence>
<evidence type="ECO:0000256" key="8">
    <source>
        <dbReference type="ARBA" id="ARBA00022692"/>
    </source>
</evidence>
<dbReference type="InterPro" id="IPR048279">
    <property type="entry name" value="MdtK-like"/>
</dbReference>
<keyword evidence="9 14" id="KW-1133">Transmembrane helix</keyword>
<feature type="transmembrane region" description="Helical" evidence="14">
    <location>
        <begin position="21"/>
        <end position="49"/>
    </location>
</feature>
<evidence type="ECO:0000256" key="7">
    <source>
        <dbReference type="ARBA" id="ARBA00022475"/>
    </source>
</evidence>
<comment type="function">
    <text evidence="1">Multidrug efflux pump.</text>
</comment>
<evidence type="ECO:0000256" key="5">
    <source>
        <dbReference type="ARBA" id="ARBA00022448"/>
    </source>
</evidence>
<dbReference type="RefSeq" id="WP_285739729.1">
    <property type="nucleotide sequence ID" value="NZ_BSSA01000031.1"/>
</dbReference>
<evidence type="ECO:0000256" key="13">
    <source>
        <dbReference type="SAM" id="MobiDB-lite"/>
    </source>
</evidence>
<dbReference type="GO" id="GO:0015297">
    <property type="term" value="F:antiporter activity"/>
    <property type="evidence" value="ECO:0007669"/>
    <property type="project" value="UniProtKB-KW"/>
</dbReference>
<keyword evidence="7" id="KW-1003">Cell membrane</keyword>
<evidence type="ECO:0000256" key="4">
    <source>
        <dbReference type="ARBA" id="ARBA00020268"/>
    </source>
</evidence>
<evidence type="ECO:0000256" key="12">
    <source>
        <dbReference type="ARBA" id="ARBA00031636"/>
    </source>
</evidence>
<dbReference type="InterPro" id="IPR050222">
    <property type="entry name" value="MATE_MdtK"/>
</dbReference>
<keyword evidence="6" id="KW-0050">Antiport</keyword>
<feature type="transmembrane region" description="Helical" evidence="14">
    <location>
        <begin position="341"/>
        <end position="365"/>
    </location>
</feature>
<evidence type="ECO:0000256" key="11">
    <source>
        <dbReference type="ARBA" id="ARBA00023136"/>
    </source>
</evidence>
<dbReference type="AlphaFoldDB" id="A0A9W6V6C7"/>
<dbReference type="GO" id="GO:0005886">
    <property type="term" value="C:plasma membrane"/>
    <property type="evidence" value="ECO:0007669"/>
    <property type="project" value="UniProtKB-SubCell"/>
</dbReference>
<gene>
    <name evidence="15" type="ORF">Kpho02_64150</name>
</gene>
<feature type="region of interest" description="Disordered" evidence="13">
    <location>
        <begin position="429"/>
        <end position="459"/>
    </location>
</feature>
<dbReference type="GO" id="GO:0042910">
    <property type="term" value="F:xenobiotic transmembrane transporter activity"/>
    <property type="evidence" value="ECO:0007669"/>
    <property type="project" value="InterPro"/>
</dbReference>
<dbReference type="Proteomes" id="UP001165041">
    <property type="component" value="Unassembled WGS sequence"/>
</dbReference>
<feature type="transmembrane region" description="Helical" evidence="14">
    <location>
        <begin position="404"/>
        <end position="421"/>
    </location>
</feature>
<dbReference type="PANTHER" id="PTHR43298">
    <property type="entry name" value="MULTIDRUG RESISTANCE PROTEIN NORM-RELATED"/>
    <property type="match status" value="1"/>
</dbReference>
<feature type="transmembrane region" description="Helical" evidence="14">
    <location>
        <begin position="89"/>
        <end position="108"/>
    </location>
</feature>
<evidence type="ECO:0000256" key="6">
    <source>
        <dbReference type="ARBA" id="ARBA00022449"/>
    </source>
</evidence>
<feature type="transmembrane region" description="Helical" evidence="14">
    <location>
        <begin position="55"/>
        <end position="77"/>
    </location>
</feature>
<dbReference type="EMBL" id="BSSA01000031">
    <property type="protein sequence ID" value="GLW74117.1"/>
    <property type="molecule type" value="Genomic_DNA"/>
</dbReference>
<comment type="subcellular location">
    <subcellularLocation>
        <location evidence="2">Cell membrane</location>
        <topology evidence="2">Multi-pass membrane protein</topology>
    </subcellularLocation>
</comment>
<reference evidence="15" key="1">
    <citation type="submission" date="2023-02" db="EMBL/GenBank/DDBJ databases">
        <title>Kitasatospora phosalacinea NBRC 14627.</title>
        <authorList>
            <person name="Ichikawa N."/>
            <person name="Sato H."/>
            <person name="Tonouchi N."/>
        </authorList>
    </citation>
    <scope>NUCLEOTIDE SEQUENCE</scope>
    <source>
        <strain evidence="15">NBRC 14627</strain>
    </source>
</reference>
<name>A0A9W6V6C7_9ACTN</name>
<keyword evidence="10" id="KW-0406">Ion transport</keyword>
<dbReference type="GO" id="GO:0006811">
    <property type="term" value="P:monoatomic ion transport"/>
    <property type="evidence" value="ECO:0007669"/>
    <property type="project" value="UniProtKB-KW"/>
</dbReference>
<evidence type="ECO:0000256" key="14">
    <source>
        <dbReference type="SAM" id="Phobius"/>
    </source>
</evidence>
<dbReference type="PANTHER" id="PTHR43298:SF2">
    <property type="entry name" value="FMN_FAD EXPORTER YEEO-RELATED"/>
    <property type="match status" value="1"/>
</dbReference>
<dbReference type="PIRSF" id="PIRSF006603">
    <property type="entry name" value="DinF"/>
    <property type="match status" value="1"/>
</dbReference>
<dbReference type="Pfam" id="PF01554">
    <property type="entry name" value="MatE"/>
    <property type="match status" value="2"/>
</dbReference>
<feature type="transmembrane region" description="Helical" evidence="14">
    <location>
        <begin position="161"/>
        <end position="179"/>
    </location>
</feature>
<sequence>MRGNGHLRRLAALAGPVYGELLSGVVASIISTFWVAGLGGPAVAAVTLAGSVENLLLGLVLTVCSGTSQLLSHALGARDGHLAGRTARAAWTLCAVAAPALAAAGYLLREPLARTFLNGPAAALAAGYLAIAFPGFVVYFAQRVADDLFKGAGDTRTPMRIALLSNVLLLGLDPLLIRGCGPVPGLGVEGAALALVASRTAALAVTAVLRRRHRLAAPPGGTARTARRLLAQGLPFGLDFTSRMAVGTVQLALVADFGVAAVAGYGIGYRVLLVVTMAFYAVRQAAAIEAARLSGAAEHGRLPALGRDTALLAGALGTAAALLCAALAGPVTALFTDEPAVAAQAVGFLRLCGPYLLPYALVVALGGFHQGSGRGRGVVGATFLGLGVQLGAAFALARAVGVEGIWAAMALGALVQLLLLQRPDLRRRRPRAAAADGQPGPDAPEHRDGPRPTTAPARP</sequence>
<keyword evidence="8 14" id="KW-0812">Transmembrane</keyword>
<accession>A0A9W6V6C7</accession>
<evidence type="ECO:0000256" key="1">
    <source>
        <dbReference type="ARBA" id="ARBA00003408"/>
    </source>
</evidence>
<feature type="transmembrane region" description="Helical" evidence="14">
    <location>
        <begin position="120"/>
        <end position="141"/>
    </location>
</feature>
<evidence type="ECO:0000313" key="16">
    <source>
        <dbReference type="Proteomes" id="UP001165041"/>
    </source>
</evidence>
<protein>
    <recommendedName>
        <fullName evidence="4">Probable multidrug resistance protein NorM</fullName>
    </recommendedName>
    <alternativeName>
        <fullName evidence="12">Multidrug-efflux transporter</fullName>
    </alternativeName>
</protein>
<dbReference type="InterPro" id="IPR002528">
    <property type="entry name" value="MATE_fam"/>
</dbReference>
<comment type="caution">
    <text evidence="15">The sequence shown here is derived from an EMBL/GenBank/DDBJ whole genome shotgun (WGS) entry which is preliminary data.</text>
</comment>
<evidence type="ECO:0000256" key="10">
    <source>
        <dbReference type="ARBA" id="ARBA00023065"/>
    </source>
</evidence>
<feature type="transmembrane region" description="Helical" evidence="14">
    <location>
        <begin position="259"/>
        <end position="282"/>
    </location>
</feature>